<dbReference type="PROSITE" id="PS50267">
    <property type="entry name" value="NA_NEUROTRAN_SYMP_3"/>
    <property type="match status" value="1"/>
</dbReference>
<dbReference type="GO" id="GO:0005886">
    <property type="term" value="C:plasma membrane"/>
    <property type="evidence" value="ECO:0007669"/>
    <property type="project" value="TreeGrafter"/>
</dbReference>
<dbReference type="PANTHER" id="PTHR11616">
    <property type="entry name" value="SODIUM/CHLORIDE DEPENDENT TRANSPORTER"/>
    <property type="match status" value="1"/>
</dbReference>
<evidence type="ECO:0000256" key="8">
    <source>
        <dbReference type="ARBA" id="ARBA00023180"/>
    </source>
</evidence>
<feature type="binding site" evidence="9">
    <location>
        <position position="94"/>
    </location>
    <ligand>
        <name>Na(+)</name>
        <dbReference type="ChEBI" id="CHEBI:29101"/>
        <label>1</label>
    </ligand>
</feature>
<dbReference type="SUPFAM" id="SSF161070">
    <property type="entry name" value="SNF-like"/>
    <property type="match status" value="1"/>
</dbReference>
<sequence>MNRTKNDFLRVPSGPDDGRKTSEKVASGPQFGSKVTFNAGSVLFEQSPNEADGLVLEKKYHQVSLNDSSESKGDDREGWDNKMQFFMGVISYAVGLGNVWRFPYLCQKNGGGQLLLI</sequence>
<evidence type="ECO:0000313" key="11">
    <source>
        <dbReference type="EMBL" id="VDK35039.1"/>
    </source>
</evidence>
<dbReference type="GO" id="GO:0005283">
    <property type="term" value="F:amino acid:sodium symporter activity"/>
    <property type="evidence" value="ECO:0007669"/>
    <property type="project" value="TreeGrafter"/>
</dbReference>
<protein>
    <submittedName>
        <fullName evidence="13">Transporter</fullName>
    </submittedName>
</protein>
<keyword evidence="9" id="KW-0479">Metal-binding</keyword>
<dbReference type="OrthoDB" id="5840427at2759"/>
<evidence type="ECO:0000256" key="10">
    <source>
        <dbReference type="SAM" id="MobiDB-lite"/>
    </source>
</evidence>
<dbReference type="WBParaSite" id="GPUH_0000257901-mRNA-1">
    <property type="protein sequence ID" value="GPUH_0000257901-mRNA-1"/>
    <property type="gene ID" value="GPUH_0000257901"/>
</dbReference>
<keyword evidence="6" id="KW-1133">Transmembrane helix</keyword>
<evidence type="ECO:0000256" key="9">
    <source>
        <dbReference type="PIRSR" id="PIRSR600175-1"/>
    </source>
</evidence>
<gene>
    <name evidence="11" type="ORF">GPUH_LOCUS2575</name>
</gene>
<dbReference type="InterPro" id="IPR037272">
    <property type="entry name" value="SNS_sf"/>
</dbReference>
<keyword evidence="4" id="KW-0812">Transmembrane</keyword>
<dbReference type="GO" id="GO:0015179">
    <property type="term" value="F:L-amino acid transmembrane transporter activity"/>
    <property type="evidence" value="ECO:0007669"/>
    <property type="project" value="TreeGrafter"/>
</dbReference>
<organism evidence="13">
    <name type="scientific">Gongylonema pulchrum</name>
    <dbReference type="NCBI Taxonomy" id="637853"/>
    <lineage>
        <taxon>Eukaryota</taxon>
        <taxon>Metazoa</taxon>
        <taxon>Ecdysozoa</taxon>
        <taxon>Nematoda</taxon>
        <taxon>Chromadorea</taxon>
        <taxon>Rhabditida</taxon>
        <taxon>Spirurina</taxon>
        <taxon>Spiruromorpha</taxon>
        <taxon>Spiruroidea</taxon>
        <taxon>Gongylonematidae</taxon>
        <taxon>Gongylonema</taxon>
    </lineage>
</organism>
<reference evidence="11 12" key="2">
    <citation type="submission" date="2018-11" db="EMBL/GenBank/DDBJ databases">
        <authorList>
            <consortium name="Pathogen Informatics"/>
        </authorList>
    </citation>
    <scope>NUCLEOTIDE SEQUENCE [LARGE SCALE GENOMIC DNA]</scope>
</reference>
<accession>A0A183D1I3</accession>
<evidence type="ECO:0000256" key="4">
    <source>
        <dbReference type="ARBA" id="ARBA00022692"/>
    </source>
</evidence>
<evidence type="ECO:0000256" key="5">
    <source>
        <dbReference type="ARBA" id="ARBA00022847"/>
    </source>
</evidence>
<reference evidence="13" key="1">
    <citation type="submission" date="2016-06" db="UniProtKB">
        <authorList>
            <consortium name="WormBaseParasite"/>
        </authorList>
    </citation>
    <scope>IDENTIFICATION</scope>
</reference>
<evidence type="ECO:0000256" key="2">
    <source>
        <dbReference type="ARBA" id="ARBA00006459"/>
    </source>
</evidence>
<dbReference type="AlphaFoldDB" id="A0A183D1I3"/>
<evidence type="ECO:0000256" key="7">
    <source>
        <dbReference type="ARBA" id="ARBA00023136"/>
    </source>
</evidence>
<evidence type="ECO:0000256" key="6">
    <source>
        <dbReference type="ARBA" id="ARBA00022989"/>
    </source>
</evidence>
<dbReference type="GO" id="GO:0046872">
    <property type="term" value="F:metal ion binding"/>
    <property type="evidence" value="ECO:0007669"/>
    <property type="project" value="UniProtKB-KW"/>
</dbReference>
<evidence type="ECO:0000256" key="3">
    <source>
        <dbReference type="ARBA" id="ARBA00022448"/>
    </source>
</evidence>
<feature type="binding site" evidence="9">
    <location>
        <position position="93"/>
    </location>
    <ligand>
        <name>Na(+)</name>
        <dbReference type="ChEBI" id="CHEBI:29101"/>
        <label>1</label>
    </ligand>
</feature>
<dbReference type="PANTHER" id="PTHR11616:SF321">
    <property type="entry name" value="SODIUM-DEPENDENT NUTRIENT AMINO ACID TRANSPORTER 1-RELATED"/>
    <property type="match status" value="1"/>
</dbReference>
<dbReference type="Proteomes" id="UP000271098">
    <property type="component" value="Unassembled WGS sequence"/>
</dbReference>
<keyword evidence="8" id="KW-0325">Glycoprotein</keyword>
<feature type="region of interest" description="Disordered" evidence="10">
    <location>
        <begin position="1"/>
        <end position="29"/>
    </location>
</feature>
<proteinExistence type="inferred from homology"/>
<keyword evidence="3" id="KW-0813">Transport</keyword>
<dbReference type="InterPro" id="IPR000175">
    <property type="entry name" value="Na/ntran_symport"/>
</dbReference>
<comment type="similarity">
    <text evidence="2">Belongs to the sodium:neurotransmitter symporter (SNF) (TC 2.A.22) family.</text>
</comment>
<keyword evidence="5" id="KW-0769">Symport</keyword>
<dbReference type="EMBL" id="UYRT01003963">
    <property type="protein sequence ID" value="VDK35039.1"/>
    <property type="molecule type" value="Genomic_DNA"/>
</dbReference>
<evidence type="ECO:0000313" key="13">
    <source>
        <dbReference type="WBParaSite" id="GPUH_0000257901-mRNA-1"/>
    </source>
</evidence>
<feature type="binding site" evidence="9">
    <location>
        <position position="98"/>
    </location>
    <ligand>
        <name>Na(+)</name>
        <dbReference type="ChEBI" id="CHEBI:29101"/>
        <label>1</label>
    </ligand>
</feature>
<keyword evidence="7" id="KW-0472">Membrane</keyword>
<dbReference type="Pfam" id="PF00209">
    <property type="entry name" value="SNF"/>
    <property type="match status" value="1"/>
</dbReference>
<keyword evidence="12" id="KW-1185">Reference proteome</keyword>
<name>A0A183D1I3_9BILA</name>
<evidence type="ECO:0000313" key="12">
    <source>
        <dbReference type="Proteomes" id="UP000271098"/>
    </source>
</evidence>
<comment type="subcellular location">
    <subcellularLocation>
        <location evidence="1">Membrane</location>
        <topology evidence="1">Multi-pass membrane protein</topology>
    </subcellularLocation>
</comment>
<dbReference type="GO" id="GO:0089718">
    <property type="term" value="P:amino acid import across plasma membrane"/>
    <property type="evidence" value="ECO:0007669"/>
    <property type="project" value="TreeGrafter"/>
</dbReference>
<evidence type="ECO:0000256" key="1">
    <source>
        <dbReference type="ARBA" id="ARBA00004141"/>
    </source>
</evidence>
<keyword evidence="9" id="KW-0915">Sodium</keyword>